<sequence length="58" mass="6575">MAQLIIFVYALMVFLSIFLVESYKTKTPCKSLNDCPKAIKPIFVKCLGNICQYSIGRI</sequence>
<reference evidence="5" key="3">
    <citation type="submission" date="2015-04" db="UniProtKB">
        <authorList>
            <consortium name="EnsemblPlants"/>
        </authorList>
    </citation>
    <scope>IDENTIFICATION</scope>
    <source>
        <strain evidence="5">cv. Jemalong A17</strain>
    </source>
</reference>
<dbReference type="Pfam" id="PF07127">
    <property type="entry name" value="Nodulin_late"/>
    <property type="match status" value="1"/>
</dbReference>
<feature type="chain" id="PRO_5014573679" evidence="1">
    <location>
        <begin position="23"/>
        <end position="58"/>
    </location>
</feature>
<feature type="signal peptide" evidence="1">
    <location>
        <begin position="1"/>
        <end position="22"/>
    </location>
</feature>
<evidence type="ECO:0000313" key="3">
    <source>
        <dbReference type="EMBL" id="AES76278.1"/>
    </source>
</evidence>
<dbReference type="Proteomes" id="UP000265566">
    <property type="component" value="Chromosome 6"/>
</dbReference>
<keyword evidence="6" id="KW-1185">Reference proteome</keyword>
<evidence type="ECO:0000313" key="5">
    <source>
        <dbReference type="EnsemblPlants" id="AES76278"/>
    </source>
</evidence>
<organism evidence="3 6">
    <name type="scientific">Medicago truncatula</name>
    <name type="common">Barrel medic</name>
    <name type="synonym">Medicago tribuloides</name>
    <dbReference type="NCBI Taxonomy" id="3880"/>
    <lineage>
        <taxon>Eukaryota</taxon>
        <taxon>Viridiplantae</taxon>
        <taxon>Streptophyta</taxon>
        <taxon>Embryophyta</taxon>
        <taxon>Tracheophyta</taxon>
        <taxon>Spermatophyta</taxon>
        <taxon>Magnoliopsida</taxon>
        <taxon>eudicotyledons</taxon>
        <taxon>Gunneridae</taxon>
        <taxon>Pentapetalae</taxon>
        <taxon>rosids</taxon>
        <taxon>fabids</taxon>
        <taxon>Fabales</taxon>
        <taxon>Fabaceae</taxon>
        <taxon>Papilionoideae</taxon>
        <taxon>50 kb inversion clade</taxon>
        <taxon>NPAAA clade</taxon>
        <taxon>Hologalegina</taxon>
        <taxon>IRL clade</taxon>
        <taxon>Trifolieae</taxon>
        <taxon>Medicago</taxon>
    </lineage>
</organism>
<dbReference type="Gramene" id="rna37119">
    <property type="protein sequence ID" value="RHN52439.1"/>
    <property type="gene ID" value="gene37119"/>
</dbReference>
<proteinExistence type="predicted"/>
<reference evidence="3 6" key="2">
    <citation type="journal article" date="2014" name="BMC Genomics">
        <title>An improved genome release (version Mt4.0) for the model legume Medicago truncatula.</title>
        <authorList>
            <person name="Tang H."/>
            <person name="Krishnakumar V."/>
            <person name="Bidwell S."/>
            <person name="Rosen B."/>
            <person name="Chan A."/>
            <person name="Zhou S."/>
            <person name="Gentzbittel L."/>
            <person name="Childs K.L."/>
            <person name="Yandell M."/>
            <person name="Gundlach H."/>
            <person name="Mayer K.F."/>
            <person name="Schwartz D.C."/>
            <person name="Town C.D."/>
        </authorList>
    </citation>
    <scope>GENOME REANNOTATION</scope>
    <source>
        <strain evidence="5 6">cv. Jemalong A17</strain>
    </source>
</reference>
<reference evidence="3 6" key="1">
    <citation type="journal article" date="2011" name="Nature">
        <title>The Medicago genome provides insight into the evolution of rhizobial symbioses.</title>
        <authorList>
            <person name="Young N.D."/>
            <person name="Debelle F."/>
            <person name="Oldroyd G.E."/>
            <person name="Geurts R."/>
            <person name="Cannon S.B."/>
            <person name="Udvardi M.K."/>
            <person name="Benedito V.A."/>
            <person name="Mayer K.F."/>
            <person name="Gouzy J."/>
            <person name="Schoof H."/>
            <person name="Van de Peer Y."/>
            <person name="Proost S."/>
            <person name="Cook D.R."/>
            <person name="Meyers B.C."/>
            <person name="Spannagl M."/>
            <person name="Cheung F."/>
            <person name="De Mita S."/>
            <person name="Krishnakumar V."/>
            <person name="Gundlach H."/>
            <person name="Zhou S."/>
            <person name="Mudge J."/>
            <person name="Bharti A.K."/>
            <person name="Murray J.D."/>
            <person name="Naoumkina M.A."/>
            <person name="Rosen B."/>
            <person name="Silverstein K.A."/>
            <person name="Tang H."/>
            <person name="Rombauts S."/>
            <person name="Zhao P.X."/>
            <person name="Zhou P."/>
            <person name="Barbe V."/>
            <person name="Bardou P."/>
            <person name="Bechner M."/>
            <person name="Bellec A."/>
            <person name="Berger A."/>
            <person name="Berges H."/>
            <person name="Bidwell S."/>
            <person name="Bisseling T."/>
            <person name="Choisne N."/>
            <person name="Couloux A."/>
            <person name="Denny R."/>
            <person name="Deshpande S."/>
            <person name="Dai X."/>
            <person name="Doyle J.J."/>
            <person name="Dudez A.M."/>
            <person name="Farmer A.D."/>
            <person name="Fouteau S."/>
            <person name="Franken C."/>
            <person name="Gibelin C."/>
            <person name="Gish J."/>
            <person name="Goldstein S."/>
            <person name="Gonzalez A.J."/>
            <person name="Green P.J."/>
            <person name="Hallab A."/>
            <person name="Hartog M."/>
            <person name="Hua A."/>
            <person name="Humphray S.J."/>
            <person name="Jeong D.H."/>
            <person name="Jing Y."/>
            <person name="Jocker A."/>
            <person name="Kenton S.M."/>
            <person name="Kim D.J."/>
            <person name="Klee K."/>
            <person name="Lai H."/>
            <person name="Lang C."/>
            <person name="Lin S."/>
            <person name="Macmil S.L."/>
            <person name="Magdelenat G."/>
            <person name="Matthews L."/>
            <person name="McCorrison J."/>
            <person name="Monaghan E.L."/>
            <person name="Mun J.H."/>
            <person name="Najar F.Z."/>
            <person name="Nicholson C."/>
            <person name="Noirot C."/>
            <person name="O'Bleness M."/>
            <person name="Paule C.R."/>
            <person name="Poulain J."/>
            <person name="Prion F."/>
            <person name="Qin B."/>
            <person name="Qu C."/>
            <person name="Retzel E.F."/>
            <person name="Riddle C."/>
            <person name="Sallet E."/>
            <person name="Samain S."/>
            <person name="Samson N."/>
            <person name="Sanders I."/>
            <person name="Saurat O."/>
            <person name="Scarpelli C."/>
            <person name="Schiex T."/>
            <person name="Segurens B."/>
            <person name="Severin A.J."/>
            <person name="Sherrier D.J."/>
            <person name="Shi R."/>
            <person name="Sims S."/>
            <person name="Singer S.R."/>
            <person name="Sinharoy S."/>
            <person name="Sterck L."/>
            <person name="Viollet A."/>
            <person name="Wang B.B."/>
            <person name="Wang K."/>
            <person name="Wang M."/>
            <person name="Wang X."/>
            <person name="Warfsmann J."/>
            <person name="Weissenbach J."/>
            <person name="White D.D."/>
            <person name="White J.D."/>
            <person name="Wiley G.B."/>
            <person name="Wincker P."/>
            <person name="Xing Y."/>
            <person name="Yang L."/>
            <person name="Yao Z."/>
            <person name="Ying F."/>
            <person name="Zhai J."/>
            <person name="Zhou L."/>
            <person name="Zuber A."/>
            <person name="Denarie J."/>
            <person name="Dixon R.A."/>
            <person name="May G.D."/>
            <person name="Schwartz D.C."/>
            <person name="Rogers J."/>
            <person name="Quetier F."/>
            <person name="Town C.D."/>
            <person name="Roe B.A."/>
        </authorList>
    </citation>
    <scope>NUCLEOTIDE SEQUENCE [LARGE SCALE GENOMIC DNA]</scope>
    <source>
        <strain evidence="3">A17</strain>
        <strain evidence="5 6">cv. Jemalong A17</strain>
    </source>
</reference>
<dbReference type="Proteomes" id="UP000002051">
    <property type="component" value="Chromosome 6"/>
</dbReference>
<dbReference type="EMBL" id="CM001222">
    <property type="protein sequence ID" value="AES76278.1"/>
    <property type="molecule type" value="Genomic_DNA"/>
</dbReference>
<dbReference type="PaxDb" id="3880-AES76278"/>
<feature type="domain" description="Late nodulin" evidence="2">
    <location>
        <begin position="1"/>
        <end position="52"/>
    </location>
</feature>
<gene>
    <name evidence="3" type="ordered locus">MTR_6g074865</name>
    <name evidence="4" type="ORF">MtrunA17_Chr6g0480571</name>
</gene>
<dbReference type="EnsemblPlants" id="AES76278">
    <property type="protein sequence ID" value="AES76278"/>
    <property type="gene ID" value="MTR_6g074865"/>
</dbReference>
<reference evidence="4" key="4">
    <citation type="journal article" date="2018" name="Nat. Plants">
        <title>Whole-genome landscape of Medicago truncatula symbiotic genes.</title>
        <authorList>
            <person name="Pecrix Y."/>
            <person name="Gamas P."/>
            <person name="Carrere S."/>
        </authorList>
    </citation>
    <scope>NUCLEOTIDE SEQUENCE</scope>
    <source>
        <tissue evidence="4">Leaves</tissue>
    </source>
</reference>
<evidence type="ECO:0000313" key="4">
    <source>
        <dbReference type="EMBL" id="RHN52439.1"/>
    </source>
</evidence>
<accession>G7KJN4</accession>
<dbReference type="AlphaFoldDB" id="G7KJN4"/>
<keyword evidence="1" id="KW-0732">Signal</keyword>
<dbReference type="EMBL" id="PSQE01000006">
    <property type="protein sequence ID" value="RHN52439.1"/>
    <property type="molecule type" value="Genomic_DNA"/>
</dbReference>
<evidence type="ECO:0000313" key="6">
    <source>
        <dbReference type="Proteomes" id="UP000002051"/>
    </source>
</evidence>
<protein>
    <submittedName>
        <fullName evidence="3">Defensin</fullName>
    </submittedName>
    <submittedName>
        <fullName evidence="4">Putative Late nodulin</fullName>
    </submittedName>
</protein>
<evidence type="ECO:0000259" key="2">
    <source>
        <dbReference type="Pfam" id="PF07127"/>
    </source>
</evidence>
<dbReference type="HOGENOM" id="CLU_181053_6_1_1"/>
<name>G7KJN4_MEDTR</name>
<dbReference type="GO" id="GO:0046872">
    <property type="term" value="F:metal ion binding"/>
    <property type="evidence" value="ECO:0007669"/>
    <property type="project" value="InterPro"/>
</dbReference>
<evidence type="ECO:0000256" key="1">
    <source>
        <dbReference type="SAM" id="SignalP"/>
    </source>
</evidence>
<dbReference type="InterPro" id="IPR009810">
    <property type="entry name" value="Nodulin_late_dom"/>
</dbReference>